<name>A0A2S4MBV9_9BURK</name>
<dbReference type="Pfam" id="PF13472">
    <property type="entry name" value="Lipase_GDSL_2"/>
    <property type="match status" value="1"/>
</dbReference>
<dbReference type="GO" id="GO:0016788">
    <property type="term" value="F:hydrolase activity, acting on ester bonds"/>
    <property type="evidence" value="ECO:0007669"/>
    <property type="project" value="UniProtKB-ARBA"/>
</dbReference>
<proteinExistence type="predicted"/>
<dbReference type="InterPro" id="IPR013830">
    <property type="entry name" value="SGNH_hydro"/>
</dbReference>
<accession>A0A2S4MBV9</accession>
<organism evidence="2 3">
    <name type="scientific">Paraburkholderia eburnea</name>
    <dbReference type="NCBI Taxonomy" id="1189126"/>
    <lineage>
        <taxon>Bacteria</taxon>
        <taxon>Pseudomonadati</taxon>
        <taxon>Pseudomonadota</taxon>
        <taxon>Betaproteobacteria</taxon>
        <taxon>Burkholderiales</taxon>
        <taxon>Burkholderiaceae</taxon>
        <taxon>Paraburkholderia</taxon>
    </lineage>
</organism>
<dbReference type="Gene3D" id="3.40.50.1110">
    <property type="entry name" value="SGNH hydrolase"/>
    <property type="match status" value="1"/>
</dbReference>
<comment type="caution">
    <text evidence="2">The sequence shown here is derived from an EMBL/GenBank/DDBJ whole genome shotgun (WGS) entry which is preliminary data.</text>
</comment>
<dbReference type="AlphaFoldDB" id="A0A2S4MBV9"/>
<sequence length="216" mass="23073">MSLRTLLCYGDSNTHGTRPLNLPGVLERFAPAERWPGVLATALGDGWQVIEEGLPARTTVHDDPIEGHHKNGLAYLRPCLESQLPVDVVVLMLGTNDLKARFSVTPADIANSVGVLLETLVACRAGPGGATPHVLLMSPVPIEEIGFLGEIFTGGAAKSRLLAPLYERVAVKFGSAFLDAGEFAKVSPVDGIHYEADQHHKLGKAVAETVRHRFGA</sequence>
<gene>
    <name evidence="2" type="ORF">B0G62_105162</name>
</gene>
<dbReference type="Proteomes" id="UP000237381">
    <property type="component" value="Unassembled WGS sequence"/>
</dbReference>
<reference evidence="2 3" key="1">
    <citation type="submission" date="2018-01" db="EMBL/GenBank/DDBJ databases">
        <title>Genomic Encyclopedia of Type Strains, Phase III (KMG-III): the genomes of soil and plant-associated and newly described type strains.</title>
        <authorList>
            <person name="Whitman W."/>
        </authorList>
    </citation>
    <scope>NUCLEOTIDE SEQUENCE [LARGE SCALE GENOMIC DNA]</scope>
    <source>
        <strain evidence="2 3">JCM 18070</strain>
    </source>
</reference>
<dbReference type="InterPro" id="IPR036514">
    <property type="entry name" value="SGNH_hydro_sf"/>
</dbReference>
<dbReference type="CDD" id="cd01839">
    <property type="entry name" value="SGNH_arylesterase_like"/>
    <property type="match status" value="1"/>
</dbReference>
<dbReference type="SUPFAM" id="SSF52266">
    <property type="entry name" value="SGNH hydrolase"/>
    <property type="match status" value="1"/>
</dbReference>
<dbReference type="RefSeq" id="WP_103704572.1">
    <property type="nucleotide sequence ID" value="NZ_PQGA01000005.1"/>
</dbReference>
<evidence type="ECO:0000313" key="2">
    <source>
        <dbReference type="EMBL" id="POR52194.1"/>
    </source>
</evidence>
<keyword evidence="3" id="KW-1185">Reference proteome</keyword>
<evidence type="ECO:0000259" key="1">
    <source>
        <dbReference type="Pfam" id="PF13472"/>
    </source>
</evidence>
<protein>
    <submittedName>
        <fullName evidence="2">Lysophospholipase L1-like esterase</fullName>
    </submittedName>
</protein>
<evidence type="ECO:0000313" key="3">
    <source>
        <dbReference type="Proteomes" id="UP000237381"/>
    </source>
</evidence>
<feature type="domain" description="SGNH hydrolase-type esterase" evidence="1">
    <location>
        <begin position="8"/>
        <end position="188"/>
    </location>
</feature>
<dbReference type="OrthoDB" id="164654at2"/>
<dbReference type="EMBL" id="PQGA01000005">
    <property type="protein sequence ID" value="POR52194.1"/>
    <property type="molecule type" value="Genomic_DNA"/>
</dbReference>